<keyword evidence="2" id="KW-1185">Reference proteome</keyword>
<dbReference type="Pfam" id="PF14106">
    <property type="entry name" value="DUF4279"/>
    <property type="match status" value="1"/>
</dbReference>
<protein>
    <submittedName>
        <fullName evidence="1">DUF4279 domain-containing protein</fullName>
    </submittedName>
</protein>
<proteinExistence type="predicted"/>
<dbReference type="EMBL" id="SUKA01000002">
    <property type="protein sequence ID" value="TJY66423.1"/>
    <property type="molecule type" value="Genomic_DNA"/>
</dbReference>
<organism evidence="1 2">
    <name type="scientific">Sphingobacterium alkalisoli</name>
    <dbReference type="NCBI Taxonomy" id="1874115"/>
    <lineage>
        <taxon>Bacteria</taxon>
        <taxon>Pseudomonadati</taxon>
        <taxon>Bacteroidota</taxon>
        <taxon>Sphingobacteriia</taxon>
        <taxon>Sphingobacteriales</taxon>
        <taxon>Sphingobacteriaceae</taxon>
        <taxon>Sphingobacterium</taxon>
    </lineage>
</organism>
<dbReference type="InterPro" id="IPR025459">
    <property type="entry name" value="DUF4279"/>
</dbReference>
<comment type="caution">
    <text evidence="1">The sequence shown here is derived from an EMBL/GenBank/DDBJ whole genome shotgun (WGS) entry which is preliminary data.</text>
</comment>
<accession>A0A4U0H411</accession>
<name>A0A4U0H411_9SPHI</name>
<dbReference type="AlphaFoldDB" id="A0A4U0H411"/>
<sequence>MVADNYINLSFIIRGYNDLSHMEISRSLELDPQKVYVKGEPMSINNPRKSKNNGWIYGTSYDNRASFEEQLNKILDVLEPKMSILKGYAKKYECEFSCAIFLLEDLPSNPVIKFNQRYNDFVREVDAEFDFDIYYPPLLDESHIVYEED</sequence>
<dbReference type="Proteomes" id="UP000309872">
    <property type="component" value="Unassembled WGS sequence"/>
</dbReference>
<dbReference type="OrthoDB" id="1439134at2"/>
<evidence type="ECO:0000313" key="2">
    <source>
        <dbReference type="Proteomes" id="UP000309872"/>
    </source>
</evidence>
<gene>
    <name evidence="1" type="ORF">FAZ19_05735</name>
</gene>
<evidence type="ECO:0000313" key="1">
    <source>
        <dbReference type="EMBL" id="TJY66423.1"/>
    </source>
</evidence>
<reference evidence="1 2" key="1">
    <citation type="submission" date="2019-04" db="EMBL/GenBank/DDBJ databases">
        <title>Sphingobacterium olei sp. nov., isolated from oil-contaminated soil.</title>
        <authorList>
            <person name="Liu B."/>
        </authorList>
    </citation>
    <scope>NUCLEOTIDE SEQUENCE [LARGE SCALE GENOMIC DNA]</scope>
    <source>
        <strain evidence="1 2">Y3L14</strain>
    </source>
</reference>